<feature type="domain" description="Major facilitator superfamily (MFS) profile" evidence="7">
    <location>
        <begin position="18"/>
        <end position="435"/>
    </location>
</feature>
<feature type="transmembrane region" description="Helical" evidence="6">
    <location>
        <begin position="297"/>
        <end position="316"/>
    </location>
</feature>
<feature type="transmembrane region" description="Helical" evidence="6">
    <location>
        <begin position="412"/>
        <end position="431"/>
    </location>
</feature>
<dbReference type="Proteomes" id="UP000196027">
    <property type="component" value="Chromosome"/>
</dbReference>
<feature type="transmembrane region" description="Helical" evidence="6">
    <location>
        <begin position="269"/>
        <end position="290"/>
    </location>
</feature>
<keyword evidence="5 6" id="KW-0472">Membrane</keyword>
<dbReference type="AlphaFoldDB" id="A0A1Y0ICR3"/>
<sequence length="446" mass="48756">MDLPPAKESIWQALFNKRMLICVFTGFSSGLPLYVLITLVPAWLRKEGIDLADIGLFALIGIPYTWKFIWSPVMDRYQLPFLGRRRGWMLVTHICLLISIALMGQLEPALSIGVIAYLAAVIAFFSASLDIVLDAYRREILPDQELGLGNSIHVNAYRISGLIPGSLALILADYTTWDTVFVIVGLFMLPGMIMTLLVSESSLNARPPLSLRDAVIEPFKEFFQRLGRLRALEILAFMFLYKLGDSMATALATPFYIDLGFELTEIGIVAKNAALWPAIIGGILGGLLMVKIGINKALWLFGLVQIITILGFVALAEAGNNLVYLAIVLALEYLGVGLGTTAFVAFIARSTHRDFTATQLALFTALAALPRTFANALTGFLVEGVNPETNPHLHTFFSALGLPDGGLGWTHFYILCTIAAIPGMLLLFRVAPWSAPTPAQKIAHSQ</sequence>
<feature type="transmembrane region" description="Helical" evidence="6">
    <location>
        <begin position="154"/>
        <end position="174"/>
    </location>
</feature>
<dbReference type="CDD" id="cd17486">
    <property type="entry name" value="MFS_AmpG_like"/>
    <property type="match status" value="1"/>
</dbReference>
<evidence type="ECO:0000256" key="3">
    <source>
        <dbReference type="ARBA" id="ARBA00022692"/>
    </source>
</evidence>
<dbReference type="GO" id="GO:0016020">
    <property type="term" value="C:membrane"/>
    <property type="evidence" value="ECO:0007669"/>
    <property type="project" value="UniProtKB-SubCell"/>
</dbReference>
<dbReference type="GO" id="GO:0022857">
    <property type="term" value="F:transmembrane transporter activity"/>
    <property type="evidence" value="ECO:0007669"/>
    <property type="project" value="InterPro"/>
</dbReference>
<dbReference type="PROSITE" id="PS50850">
    <property type="entry name" value="MFS"/>
    <property type="match status" value="1"/>
</dbReference>
<gene>
    <name evidence="8" type="ORF">OLMES_4298</name>
</gene>
<keyword evidence="4 6" id="KW-1133">Transmembrane helix</keyword>
<feature type="transmembrane region" description="Helical" evidence="6">
    <location>
        <begin position="360"/>
        <end position="382"/>
    </location>
</feature>
<feature type="transmembrane region" description="Helical" evidence="6">
    <location>
        <begin position="20"/>
        <end position="43"/>
    </location>
</feature>
<name>A0A1Y0ICR3_9GAMM</name>
<dbReference type="PANTHER" id="PTHR12778">
    <property type="entry name" value="SOLUTE CARRIER FAMILY 33 ACETYL-COA TRANSPORTER -RELATED"/>
    <property type="match status" value="1"/>
</dbReference>
<evidence type="ECO:0000256" key="1">
    <source>
        <dbReference type="ARBA" id="ARBA00004141"/>
    </source>
</evidence>
<dbReference type="RefSeq" id="WP_087463103.1">
    <property type="nucleotide sequence ID" value="NZ_CP021425.1"/>
</dbReference>
<feature type="transmembrane region" description="Helical" evidence="6">
    <location>
        <begin position="49"/>
        <end position="66"/>
    </location>
</feature>
<keyword evidence="2" id="KW-0813">Transport</keyword>
<reference evidence="8 9" key="1">
    <citation type="submission" date="2017-05" db="EMBL/GenBank/DDBJ databases">
        <title>Genomic insights into alkan degradation activity of Oleiphilus messinensis.</title>
        <authorList>
            <person name="Kozyavkin S.A."/>
            <person name="Slesarev A.I."/>
            <person name="Golyshin P.N."/>
            <person name="Korzhenkov A."/>
            <person name="Golyshina O.N."/>
            <person name="Toshchakov S.V."/>
        </authorList>
    </citation>
    <scope>NUCLEOTIDE SEQUENCE [LARGE SCALE GENOMIC DNA]</scope>
    <source>
        <strain evidence="8 9">ME102</strain>
    </source>
</reference>
<dbReference type="SUPFAM" id="SSF103473">
    <property type="entry name" value="MFS general substrate transporter"/>
    <property type="match status" value="1"/>
</dbReference>
<dbReference type="InterPro" id="IPR011701">
    <property type="entry name" value="MFS"/>
</dbReference>
<dbReference type="InterPro" id="IPR020846">
    <property type="entry name" value="MFS_dom"/>
</dbReference>
<feature type="transmembrane region" description="Helical" evidence="6">
    <location>
        <begin position="234"/>
        <end position="257"/>
    </location>
</feature>
<dbReference type="InterPro" id="IPR036259">
    <property type="entry name" value="MFS_trans_sf"/>
</dbReference>
<dbReference type="InterPro" id="IPR004752">
    <property type="entry name" value="AmpG_permease/AT-1"/>
</dbReference>
<feature type="transmembrane region" description="Helical" evidence="6">
    <location>
        <begin position="87"/>
        <end position="106"/>
    </location>
</feature>
<organism evidence="8 9">
    <name type="scientific">Oleiphilus messinensis</name>
    <dbReference type="NCBI Taxonomy" id="141451"/>
    <lineage>
        <taxon>Bacteria</taxon>
        <taxon>Pseudomonadati</taxon>
        <taxon>Pseudomonadota</taxon>
        <taxon>Gammaproteobacteria</taxon>
        <taxon>Oceanospirillales</taxon>
        <taxon>Oleiphilaceae</taxon>
        <taxon>Oleiphilus</taxon>
    </lineage>
</organism>
<protein>
    <recommendedName>
        <fullName evidence="7">Major facilitator superfamily (MFS) profile domain-containing protein</fullName>
    </recommendedName>
</protein>
<dbReference type="EMBL" id="CP021425">
    <property type="protein sequence ID" value="ARU58307.1"/>
    <property type="molecule type" value="Genomic_DNA"/>
</dbReference>
<proteinExistence type="predicted"/>
<dbReference type="Pfam" id="PF07690">
    <property type="entry name" value="MFS_1"/>
    <property type="match status" value="1"/>
</dbReference>
<dbReference type="NCBIfam" id="TIGR00901">
    <property type="entry name" value="2A0125"/>
    <property type="match status" value="1"/>
</dbReference>
<dbReference type="PANTHER" id="PTHR12778:SF10">
    <property type="entry name" value="MAJOR FACILITATOR SUPERFAMILY DOMAIN-CONTAINING PROTEIN 3"/>
    <property type="match status" value="1"/>
</dbReference>
<evidence type="ECO:0000313" key="9">
    <source>
        <dbReference type="Proteomes" id="UP000196027"/>
    </source>
</evidence>
<feature type="transmembrane region" description="Helical" evidence="6">
    <location>
        <begin position="112"/>
        <end position="133"/>
    </location>
</feature>
<evidence type="ECO:0000256" key="2">
    <source>
        <dbReference type="ARBA" id="ARBA00022448"/>
    </source>
</evidence>
<evidence type="ECO:0000259" key="7">
    <source>
        <dbReference type="PROSITE" id="PS50850"/>
    </source>
</evidence>
<keyword evidence="3 6" id="KW-0812">Transmembrane</keyword>
<comment type="subcellular location">
    <subcellularLocation>
        <location evidence="1">Membrane</location>
        <topology evidence="1">Multi-pass membrane protein</topology>
    </subcellularLocation>
</comment>
<feature type="transmembrane region" description="Helical" evidence="6">
    <location>
        <begin position="322"/>
        <end position="348"/>
    </location>
</feature>
<dbReference type="KEGG" id="ome:OLMES_4298"/>
<evidence type="ECO:0000256" key="6">
    <source>
        <dbReference type="SAM" id="Phobius"/>
    </source>
</evidence>
<dbReference type="Gene3D" id="1.20.1250.20">
    <property type="entry name" value="MFS general substrate transporter like domains"/>
    <property type="match status" value="2"/>
</dbReference>
<accession>A0A1Y0ICR3</accession>
<feature type="transmembrane region" description="Helical" evidence="6">
    <location>
        <begin position="180"/>
        <end position="198"/>
    </location>
</feature>
<keyword evidence="9" id="KW-1185">Reference proteome</keyword>
<evidence type="ECO:0000256" key="5">
    <source>
        <dbReference type="ARBA" id="ARBA00023136"/>
    </source>
</evidence>
<evidence type="ECO:0000313" key="8">
    <source>
        <dbReference type="EMBL" id="ARU58307.1"/>
    </source>
</evidence>
<evidence type="ECO:0000256" key="4">
    <source>
        <dbReference type="ARBA" id="ARBA00022989"/>
    </source>
</evidence>
<dbReference type="OrthoDB" id="9787815at2"/>